<gene>
    <name evidence="1" type="ORF">FSW04_01525</name>
</gene>
<protein>
    <submittedName>
        <fullName evidence="1">Uncharacterized protein</fullName>
    </submittedName>
</protein>
<dbReference type="KEGG" id="bsol:FSW04_01525"/>
<keyword evidence="2" id="KW-1185">Reference proteome</keyword>
<dbReference type="Proteomes" id="UP000321805">
    <property type="component" value="Chromosome"/>
</dbReference>
<organism evidence="1 2">
    <name type="scientific">Baekduia soli</name>
    <dbReference type="NCBI Taxonomy" id="496014"/>
    <lineage>
        <taxon>Bacteria</taxon>
        <taxon>Bacillati</taxon>
        <taxon>Actinomycetota</taxon>
        <taxon>Thermoleophilia</taxon>
        <taxon>Solirubrobacterales</taxon>
        <taxon>Baekduiaceae</taxon>
        <taxon>Baekduia</taxon>
    </lineage>
</organism>
<evidence type="ECO:0000313" key="2">
    <source>
        <dbReference type="Proteomes" id="UP000321805"/>
    </source>
</evidence>
<name>A0A5B8U071_9ACTN</name>
<dbReference type="AlphaFoldDB" id="A0A5B8U071"/>
<accession>A0A5B8U071</accession>
<reference evidence="1 2" key="1">
    <citation type="journal article" date="2018" name="J. Microbiol.">
        <title>Baekduia soli gen. nov., sp. nov., a novel bacterium isolated from the soil of Baekdu Mountain and proposal of a novel family name, Baekduiaceae fam. nov.</title>
        <authorList>
            <person name="An D.S."/>
            <person name="Siddiqi M.Z."/>
            <person name="Kim K.H."/>
            <person name="Yu H.S."/>
            <person name="Im W.T."/>
        </authorList>
    </citation>
    <scope>NUCLEOTIDE SEQUENCE [LARGE SCALE GENOMIC DNA]</scope>
    <source>
        <strain evidence="1 2">BR7-21</strain>
    </source>
</reference>
<evidence type="ECO:0000313" key="1">
    <source>
        <dbReference type="EMBL" id="QEC46387.1"/>
    </source>
</evidence>
<proteinExistence type="predicted"/>
<dbReference type="EMBL" id="CP042430">
    <property type="protein sequence ID" value="QEC46387.1"/>
    <property type="molecule type" value="Genomic_DNA"/>
</dbReference>
<dbReference type="RefSeq" id="WP_146915534.1">
    <property type="nucleotide sequence ID" value="NZ_CP042430.1"/>
</dbReference>
<sequence length="160" mass="16230">MLTPLEPAELVRALGAVLRGVAAGGAHDEVSRAQVQSAGSIANFLSAELEHQQELDEAGRRTVADALRTAGASASGAAPAVAAELEAIAACIAAGRGARDLAEGTSRALAALRSMDDPEAAAEPRRIVRRALAGVVQREADVFGSVERTPNRTTPAGGDA</sequence>